<dbReference type="Pfam" id="PF00756">
    <property type="entry name" value="Esterase"/>
    <property type="match status" value="1"/>
</dbReference>
<dbReference type="InterPro" id="IPR000801">
    <property type="entry name" value="Esterase-like"/>
</dbReference>
<comment type="caution">
    <text evidence="4">The sequence shown here is derived from an EMBL/GenBank/DDBJ whole genome shotgun (WGS) entry which is preliminary data.</text>
</comment>
<name>G2EHR6_9FLAO</name>
<evidence type="ECO:0000256" key="1">
    <source>
        <dbReference type="ARBA" id="ARBA00005622"/>
    </source>
</evidence>
<evidence type="ECO:0000313" key="5">
    <source>
        <dbReference type="Proteomes" id="UP000003730"/>
    </source>
</evidence>
<evidence type="ECO:0000313" key="4">
    <source>
        <dbReference type="EMBL" id="EGV42043.1"/>
    </source>
</evidence>
<dbReference type="PANTHER" id="PTHR40841:SF2">
    <property type="entry name" value="SIDEROPHORE-DEGRADING ESTERASE (EUROFUNG)"/>
    <property type="match status" value="1"/>
</dbReference>
<dbReference type="PROSITE" id="PS50005">
    <property type="entry name" value="TPR"/>
    <property type="match status" value="1"/>
</dbReference>
<keyword evidence="3" id="KW-0802">TPR repeat</keyword>
<keyword evidence="2 4" id="KW-0378">Hydrolase</keyword>
<dbReference type="PANTHER" id="PTHR40841">
    <property type="entry name" value="SIDEROPHORE TRIACETYLFUSARININE C ESTERASE"/>
    <property type="match status" value="1"/>
</dbReference>
<dbReference type="InterPro" id="IPR052558">
    <property type="entry name" value="Siderophore_Hydrolase_D"/>
</dbReference>
<dbReference type="InterPro" id="IPR011990">
    <property type="entry name" value="TPR-like_helical_dom_sf"/>
</dbReference>
<sequence length="424" mass="49481">MIKFEKLLIAILLLSIFSCAKNEKKLKEEKTNPKQENGIKIGFIDTINSKILKQKRELVIYIPESAKDPNRKRDEYPVVYLLDGDYNFLPLVGMLKQYSEMNDTQILPEMIVVGIPNIDNDSRWMDFSPTTAGKPEQYGGGNKFLEFMKTELFPYIEQNYSGSQNRTIIGHSFGGLVVMNALTTHQEMFTNYLLIDGSLYFDEELFFNNPNYSLKGKDLKNKNLYIGIANTATYGSDLESIRKDTIRANKYVRYSLKLVDEIESLDTNLNMEWKYYENDTHGSTAFLSQMEGFRFFYSWFEFKDEHKYRGKSFIPKTVEDHFANLTKSHFKLVSQKIGYTFKPEEQWVRLNAGMLLDYHKLPKQALENYKLNQEYYPNSPSVYKDLADYYLLQNDTILAKKYYTKTLELEDNSGVEETLKKLGT</sequence>
<dbReference type="OrthoDB" id="9784036at2"/>
<proteinExistence type="inferred from homology"/>
<keyword evidence="5" id="KW-1185">Reference proteome</keyword>
<dbReference type="RefSeq" id="WP_008639920.1">
    <property type="nucleotide sequence ID" value="NZ_AFXZ01000070.1"/>
</dbReference>
<evidence type="ECO:0000256" key="2">
    <source>
        <dbReference type="ARBA" id="ARBA00022801"/>
    </source>
</evidence>
<gene>
    <name evidence="4" type="ORF">BZARG_2679</name>
</gene>
<dbReference type="GO" id="GO:0016788">
    <property type="term" value="F:hydrolase activity, acting on ester bonds"/>
    <property type="evidence" value="ECO:0007669"/>
    <property type="project" value="TreeGrafter"/>
</dbReference>
<feature type="repeat" description="TPR" evidence="3">
    <location>
        <begin position="380"/>
        <end position="413"/>
    </location>
</feature>
<dbReference type="InterPro" id="IPR019734">
    <property type="entry name" value="TPR_rpt"/>
</dbReference>
<reference evidence="4 5" key="1">
    <citation type="journal article" date="2008" name="Int. J. Syst. Evol. Microbiol.">
        <title>Bizionia argentinensis sp. nov., isolated from surface marine water in Antarctica.</title>
        <authorList>
            <person name="Bercovich A."/>
            <person name="Vazquez S.C."/>
            <person name="Yankilevich P."/>
            <person name="Coria S.H."/>
            <person name="Foti M."/>
            <person name="Hernandez E."/>
            <person name="Vidal A."/>
            <person name="Ruberto L."/>
            <person name="Melo C."/>
            <person name="Marenssi S."/>
            <person name="Criscuolo M."/>
            <person name="Memoli M."/>
            <person name="Arguelles M."/>
            <person name="Mac Cormack W.P."/>
        </authorList>
    </citation>
    <scope>NUCLEOTIDE SEQUENCE [LARGE SCALE GENOMIC DNA]</scope>
    <source>
        <strain evidence="4 5">JUB59</strain>
    </source>
</reference>
<dbReference type="SUPFAM" id="SSF53474">
    <property type="entry name" value="alpha/beta-Hydrolases"/>
    <property type="match status" value="1"/>
</dbReference>
<dbReference type="EMBL" id="AFXZ01000070">
    <property type="protein sequence ID" value="EGV42043.1"/>
    <property type="molecule type" value="Genomic_DNA"/>
</dbReference>
<dbReference type="Gene3D" id="3.40.50.1820">
    <property type="entry name" value="alpha/beta hydrolase"/>
    <property type="match status" value="1"/>
</dbReference>
<organism evidence="4 5">
    <name type="scientific">Bizionia argentinensis JUB59</name>
    <dbReference type="NCBI Taxonomy" id="1046627"/>
    <lineage>
        <taxon>Bacteria</taxon>
        <taxon>Pseudomonadati</taxon>
        <taxon>Bacteroidota</taxon>
        <taxon>Flavobacteriia</taxon>
        <taxon>Flavobacteriales</taxon>
        <taxon>Flavobacteriaceae</taxon>
        <taxon>Bizionia</taxon>
    </lineage>
</organism>
<dbReference type="InterPro" id="IPR029058">
    <property type="entry name" value="AB_hydrolase_fold"/>
</dbReference>
<dbReference type="PROSITE" id="PS51257">
    <property type="entry name" value="PROKAR_LIPOPROTEIN"/>
    <property type="match status" value="1"/>
</dbReference>
<evidence type="ECO:0000256" key="3">
    <source>
        <dbReference type="PROSITE-ProRule" id="PRU00339"/>
    </source>
</evidence>
<accession>G2EHR6</accession>
<protein>
    <submittedName>
        <fullName evidence="4">Alpha/beta hydrolase</fullName>
    </submittedName>
</protein>
<dbReference type="eggNOG" id="COG2819">
    <property type="taxonomic scope" value="Bacteria"/>
</dbReference>
<dbReference type="Gene3D" id="1.25.40.10">
    <property type="entry name" value="Tetratricopeptide repeat domain"/>
    <property type="match status" value="1"/>
</dbReference>
<dbReference type="AlphaFoldDB" id="G2EHR6"/>
<dbReference type="Proteomes" id="UP000003730">
    <property type="component" value="Unassembled WGS sequence"/>
</dbReference>
<dbReference type="SUPFAM" id="SSF48452">
    <property type="entry name" value="TPR-like"/>
    <property type="match status" value="1"/>
</dbReference>
<comment type="similarity">
    <text evidence="1">Belongs to the esterase D family.</text>
</comment>